<evidence type="ECO:0000313" key="3">
    <source>
        <dbReference type="Proteomes" id="UP000007431"/>
    </source>
</evidence>
<evidence type="ECO:0000256" key="1">
    <source>
        <dbReference type="SAM" id="MobiDB-lite"/>
    </source>
</evidence>
<dbReference type="RefSeq" id="XP_003029398.1">
    <property type="nucleotide sequence ID" value="XM_003029352.1"/>
</dbReference>
<feature type="compositionally biased region" description="Low complexity" evidence="1">
    <location>
        <begin position="288"/>
        <end position="297"/>
    </location>
</feature>
<feature type="region of interest" description="Disordered" evidence="1">
    <location>
        <begin position="278"/>
        <end position="315"/>
    </location>
</feature>
<gene>
    <name evidence="2" type="ORF">SCHCODRAFT_111502</name>
</gene>
<feature type="non-terminal residue" evidence="2">
    <location>
        <position position="400"/>
    </location>
</feature>
<dbReference type="GeneID" id="9594148"/>
<protein>
    <submittedName>
        <fullName evidence="2">Uncharacterized protein</fullName>
    </submittedName>
</protein>
<dbReference type="HOGENOM" id="CLU_689185_0_0_1"/>
<dbReference type="VEuPathDB" id="FungiDB:SCHCODRAFT_01100542"/>
<dbReference type="InParanoid" id="D8QCA3"/>
<name>D8QCA3_SCHCM</name>
<accession>D8QCA3</accession>
<proteinExistence type="predicted"/>
<dbReference type="KEGG" id="scm:SCHCO_01100542"/>
<dbReference type="AlphaFoldDB" id="D8QCA3"/>
<keyword evidence="3" id="KW-1185">Reference proteome</keyword>
<organism evidence="3">
    <name type="scientific">Schizophyllum commune (strain H4-8 / FGSC 9210)</name>
    <name type="common">Split gill fungus</name>
    <dbReference type="NCBI Taxonomy" id="578458"/>
    <lineage>
        <taxon>Eukaryota</taxon>
        <taxon>Fungi</taxon>
        <taxon>Dikarya</taxon>
        <taxon>Basidiomycota</taxon>
        <taxon>Agaricomycotina</taxon>
        <taxon>Agaricomycetes</taxon>
        <taxon>Agaricomycetidae</taxon>
        <taxon>Agaricales</taxon>
        <taxon>Schizophyllaceae</taxon>
        <taxon>Schizophyllum</taxon>
    </lineage>
</organism>
<evidence type="ECO:0000313" key="2">
    <source>
        <dbReference type="EMBL" id="EFI94495.1"/>
    </source>
</evidence>
<sequence>MPTFATLWRTWVSTSSLDVDEEGLSERVSGRHAFDVVHDPLFALKIFPQDCQASSLSACGASLAFFFTIPQAACRPPPWNRPAAPGRPAGARPQRGPRVNLLNWRANWRLSSRRRFWLRGWGNQIEYPPGYSVPPSIEMDAASRCILAPRQVATESAVEGACGPHVILVVAVLADLGLGCMTSRPQDCLQDIKTTSSPQDDLQVYKFTCKSSRPPSPTCIKTDLDFCLVVKMDGRDRGWWWGTSECTTINSTLMVRFGVGMGWANSMFLNVDPPNNVKGPVKQRQGHRQAASRSSSSLLKVTVKHRQDHPNNKDHQNLNINLRLRLRPCASRPPWNRCTVSGRCTGARPHRGPRVNLLEFGEGQLACFSFPLLALEASWIFDIAHRAPYNSPLPSSPSSV</sequence>
<reference evidence="2 3" key="1">
    <citation type="journal article" date="2010" name="Nat. Biotechnol.">
        <title>Genome sequence of the model mushroom Schizophyllum commune.</title>
        <authorList>
            <person name="Ohm R.A."/>
            <person name="de Jong J.F."/>
            <person name="Lugones L.G."/>
            <person name="Aerts A."/>
            <person name="Kothe E."/>
            <person name="Stajich J.E."/>
            <person name="de Vries R.P."/>
            <person name="Record E."/>
            <person name="Levasseur A."/>
            <person name="Baker S.E."/>
            <person name="Bartholomew K.A."/>
            <person name="Coutinho P.M."/>
            <person name="Erdmann S."/>
            <person name="Fowler T.J."/>
            <person name="Gathman A.C."/>
            <person name="Lombard V."/>
            <person name="Henrissat B."/>
            <person name="Knabe N."/>
            <person name="Kuees U."/>
            <person name="Lilly W.W."/>
            <person name="Lindquist E."/>
            <person name="Lucas S."/>
            <person name="Magnuson J.K."/>
            <person name="Piumi F."/>
            <person name="Raudaskoski M."/>
            <person name="Salamov A."/>
            <person name="Schmutz J."/>
            <person name="Schwarze F.W.M.R."/>
            <person name="vanKuyk P.A."/>
            <person name="Horton J.S."/>
            <person name="Grigoriev I.V."/>
            <person name="Woesten H.A.B."/>
        </authorList>
    </citation>
    <scope>NUCLEOTIDE SEQUENCE [LARGE SCALE GENOMIC DNA]</scope>
    <source>
        <strain evidence="3">H4-8 / FGSC 9210</strain>
    </source>
</reference>
<dbReference type="Proteomes" id="UP000007431">
    <property type="component" value="Unassembled WGS sequence"/>
</dbReference>
<dbReference type="EMBL" id="GL377309">
    <property type="protein sequence ID" value="EFI94495.1"/>
    <property type="molecule type" value="Genomic_DNA"/>
</dbReference>